<name>A0AAD9MD89_9PEZI</name>
<feature type="compositionally biased region" description="Acidic residues" evidence="1">
    <location>
        <begin position="420"/>
        <end position="435"/>
    </location>
</feature>
<dbReference type="EMBL" id="JAQQPM010000005">
    <property type="protein sequence ID" value="KAK2072077.1"/>
    <property type="molecule type" value="Genomic_DNA"/>
</dbReference>
<sequence length="435" mass="48823">MDRLGHTTTAPTGGWNLGKRLAMLKIAFICRFRPKHVAGLRALDELGHPSWPPVTREPANQETVDHNLCWLLNKLCTVDVAHTAAQLRTEHHACHGAIAHLLADTVEWWGIISEHTMVHFPPAIEKKLVQCKFQDDEEVEDLHDWLLRRSGIAVNPAVLDITQMKVSMPVDDPRPTTLLEEDDLHGKEYMEDEYDDLDSLDHLRNLTNKDSLDDFPRRRTTITTPCRPVATRSKTMPSKTPQAPSTTKSSLLPDTTSPESPWLAQLRGTRRLFSQDATSQLRSTRPLFSHNNMAPSVPSSPSAGLRNPGTRRLRTAHVTQAMSPASPPATPGNSSSPHSQQSRVVQDVKDATEDFFAQCGTPGRSAVNWTKIKTSTSAARKLMQKTLGDDKDDDDNNDKDNNDDNDNDKDNNNDYHDFDDYYNNDNDYDDYEVMG</sequence>
<feature type="compositionally biased region" description="Basic and acidic residues" evidence="1">
    <location>
        <begin position="398"/>
        <end position="419"/>
    </location>
</feature>
<evidence type="ECO:0000256" key="1">
    <source>
        <dbReference type="SAM" id="MobiDB-lite"/>
    </source>
</evidence>
<feature type="region of interest" description="Disordered" evidence="1">
    <location>
        <begin position="276"/>
        <end position="346"/>
    </location>
</feature>
<gene>
    <name evidence="2" type="ORF">P8C59_006453</name>
</gene>
<comment type="caution">
    <text evidence="2">The sequence shown here is derived from an EMBL/GenBank/DDBJ whole genome shotgun (WGS) entry which is preliminary data.</text>
</comment>
<dbReference type="AlphaFoldDB" id="A0AAD9MD89"/>
<protein>
    <submittedName>
        <fullName evidence="2">Uncharacterized protein</fullName>
    </submittedName>
</protein>
<feature type="compositionally biased region" description="Polar residues" evidence="1">
    <location>
        <begin position="289"/>
        <end position="302"/>
    </location>
</feature>
<keyword evidence="3" id="KW-1185">Reference proteome</keyword>
<proteinExistence type="predicted"/>
<feature type="compositionally biased region" description="Polar residues" evidence="1">
    <location>
        <begin position="232"/>
        <end position="259"/>
    </location>
</feature>
<evidence type="ECO:0000313" key="2">
    <source>
        <dbReference type="EMBL" id="KAK2072077.1"/>
    </source>
</evidence>
<feature type="compositionally biased region" description="Polar residues" evidence="1">
    <location>
        <begin position="331"/>
        <end position="344"/>
    </location>
</feature>
<evidence type="ECO:0000313" key="3">
    <source>
        <dbReference type="Proteomes" id="UP001217918"/>
    </source>
</evidence>
<dbReference type="Proteomes" id="UP001217918">
    <property type="component" value="Unassembled WGS sequence"/>
</dbReference>
<reference evidence="2" key="1">
    <citation type="journal article" date="2023" name="Mol. Plant Microbe Interact.">
        <title>Elucidating the Obligate Nature and Biological Capacity of an Invasive Fungal Corn Pathogen.</title>
        <authorList>
            <person name="MacCready J.S."/>
            <person name="Roggenkamp E.M."/>
            <person name="Gdanetz K."/>
            <person name="Chilvers M.I."/>
        </authorList>
    </citation>
    <scope>NUCLEOTIDE SEQUENCE</scope>
    <source>
        <strain evidence="2">PM02</strain>
    </source>
</reference>
<feature type="region of interest" description="Disordered" evidence="1">
    <location>
        <begin position="381"/>
        <end position="435"/>
    </location>
</feature>
<accession>A0AAD9MD89</accession>
<feature type="region of interest" description="Disordered" evidence="1">
    <location>
        <begin position="209"/>
        <end position="262"/>
    </location>
</feature>
<organism evidence="2 3">
    <name type="scientific">Phyllachora maydis</name>
    <dbReference type="NCBI Taxonomy" id="1825666"/>
    <lineage>
        <taxon>Eukaryota</taxon>
        <taxon>Fungi</taxon>
        <taxon>Dikarya</taxon>
        <taxon>Ascomycota</taxon>
        <taxon>Pezizomycotina</taxon>
        <taxon>Sordariomycetes</taxon>
        <taxon>Sordariomycetidae</taxon>
        <taxon>Phyllachorales</taxon>
        <taxon>Phyllachoraceae</taxon>
        <taxon>Phyllachora</taxon>
    </lineage>
</organism>